<dbReference type="Gene3D" id="1.20.58.2180">
    <property type="match status" value="1"/>
</dbReference>
<sequence>MFIVCGGNLPGHFALNRAIECEGTCVRKSLTAVLATAFLTLGAASADPVALTDQRGRQFELAEPASRIVVIPLPMASVVMALDGSSDRLVAIHPSARKSVEEGFLGKVFPGALELSTDVTRGGQFTPNLESILALEPDAVIQWREPDNLLEPLDSAGLNAIGLINSPPNEEINQQNLAIVAKLIGRQDRLEQVLAWHDAALASVQGVTDGMEPGLRPKAMYLHAAEERFRPAGANVYQDFWLTLAGGTNVAAAELRGMSAEVNAEQILAWNPDVIILGAFDAATPADIAANPLLAETSAVKNKRVYKMPHGGYRWDPGSHESHLTMQWAAMVMHPEEFDFDLRQAMRDSYRFFYNHALTEDEIDQILALNENAGMAGYDRFTR</sequence>
<dbReference type="PANTHER" id="PTHR30535">
    <property type="entry name" value="VITAMIN B12-BINDING PROTEIN"/>
    <property type="match status" value="1"/>
</dbReference>
<organism evidence="2 3">
    <name type="scientific">Aureimonas fodinaquatilis</name>
    <dbReference type="NCBI Taxonomy" id="2565783"/>
    <lineage>
        <taxon>Bacteria</taxon>
        <taxon>Pseudomonadati</taxon>
        <taxon>Pseudomonadota</taxon>
        <taxon>Alphaproteobacteria</taxon>
        <taxon>Hyphomicrobiales</taxon>
        <taxon>Aurantimonadaceae</taxon>
        <taxon>Aureimonas</taxon>
    </lineage>
</organism>
<dbReference type="Pfam" id="PF01497">
    <property type="entry name" value="Peripla_BP_2"/>
    <property type="match status" value="1"/>
</dbReference>
<dbReference type="InterPro" id="IPR050902">
    <property type="entry name" value="ABC_Transporter_SBP"/>
</dbReference>
<dbReference type="InterPro" id="IPR002491">
    <property type="entry name" value="ABC_transptr_periplasmic_BD"/>
</dbReference>
<dbReference type="SUPFAM" id="SSF53807">
    <property type="entry name" value="Helical backbone' metal receptor"/>
    <property type="match status" value="1"/>
</dbReference>
<evidence type="ECO:0000313" key="2">
    <source>
        <dbReference type="EMBL" id="KAA0971693.1"/>
    </source>
</evidence>
<dbReference type="EMBL" id="VTWH01000001">
    <property type="protein sequence ID" value="KAA0971693.1"/>
    <property type="molecule type" value="Genomic_DNA"/>
</dbReference>
<dbReference type="PANTHER" id="PTHR30535:SF34">
    <property type="entry name" value="MOLYBDATE-BINDING PROTEIN MOLA"/>
    <property type="match status" value="1"/>
</dbReference>
<accession>A0A5B0DYV2</accession>
<comment type="caution">
    <text evidence="2">The sequence shown here is derived from an EMBL/GenBank/DDBJ whole genome shotgun (WGS) entry which is preliminary data.</text>
</comment>
<dbReference type="Gene3D" id="3.40.50.1980">
    <property type="entry name" value="Nitrogenase molybdenum iron protein domain"/>
    <property type="match status" value="2"/>
</dbReference>
<proteinExistence type="predicted"/>
<keyword evidence="3" id="KW-1185">Reference proteome</keyword>
<evidence type="ECO:0000259" key="1">
    <source>
        <dbReference type="PROSITE" id="PS50983"/>
    </source>
</evidence>
<feature type="domain" description="Fe/B12 periplasmic-binding" evidence="1">
    <location>
        <begin position="67"/>
        <end position="337"/>
    </location>
</feature>
<gene>
    <name evidence="2" type="ORF">FPY71_00730</name>
</gene>
<dbReference type="Proteomes" id="UP000324738">
    <property type="component" value="Unassembled WGS sequence"/>
</dbReference>
<reference evidence="2 3" key="1">
    <citation type="submission" date="2019-08" db="EMBL/GenBank/DDBJ databases">
        <title>Aureimonas fodiniaquatilis sp. nov., isolated from a coal mine wastewater.</title>
        <authorList>
            <person name="Kim W."/>
        </authorList>
    </citation>
    <scope>NUCLEOTIDE SEQUENCE [LARGE SCALE GENOMIC DNA]</scope>
    <source>
        <strain evidence="2 3">CAU 1482</strain>
    </source>
</reference>
<protein>
    <submittedName>
        <fullName evidence="2">ABC transporter substrate-binding protein</fullName>
    </submittedName>
</protein>
<dbReference type="AlphaFoldDB" id="A0A5B0DYV2"/>
<dbReference type="PROSITE" id="PS50983">
    <property type="entry name" value="FE_B12_PBP"/>
    <property type="match status" value="1"/>
</dbReference>
<name>A0A5B0DYV2_9HYPH</name>
<evidence type="ECO:0000313" key="3">
    <source>
        <dbReference type="Proteomes" id="UP000324738"/>
    </source>
</evidence>
<dbReference type="OrthoDB" id="9775594at2"/>
<dbReference type="GO" id="GO:0071281">
    <property type="term" value="P:cellular response to iron ion"/>
    <property type="evidence" value="ECO:0007669"/>
    <property type="project" value="TreeGrafter"/>
</dbReference>